<organism evidence="2 3">
    <name type="scientific">Pseudoruegeria aquimaris</name>
    <dbReference type="NCBI Taxonomy" id="393663"/>
    <lineage>
        <taxon>Bacteria</taxon>
        <taxon>Pseudomonadati</taxon>
        <taxon>Pseudomonadota</taxon>
        <taxon>Alphaproteobacteria</taxon>
        <taxon>Rhodobacterales</taxon>
        <taxon>Roseobacteraceae</taxon>
        <taxon>Pseudoruegeria</taxon>
    </lineage>
</organism>
<feature type="transmembrane region" description="Helical" evidence="1">
    <location>
        <begin position="6"/>
        <end position="22"/>
    </location>
</feature>
<dbReference type="EMBL" id="FWFQ01000025">
    <property type="protein sequence ID" value="SLN57833.1"/>
    <property type="molecule type" value="Genomic_DNA"/>
</dbReference>
<dbReference type="OrthoDB" id="7745385at2"/>
<evidence type="ECO:0000313" key="2">
    <source>
        <dbReference type="EMBL" id="SLN57833.1"/>
    </source>
</evidence>
<evidence type="ECO:0008006" key="4">
    <source>
        <dbReference type="Google" id="ProtNLM"/>
    </source>
</evidence>
<evidence type="ECO:0000313" key="3">
    <source>
        <dbReference type="Proteomes" id="UP000193409"/>
    </source>
</evidence>
<keyword evidence="1" id="KW-0472">Membrane</keyword>
<keyword evidence="1" id="KW-0812">Transmembrane</keyword>
<accession>A0A1Y5T8K4</accession>
<dbReference type="Proteomes" id="UP000193409">
    <property type="component" value="Unassembled WGS sequence"/>
</dbReference>
<proteinExistence type="predicted"/>
<evidence type="ECO:0000256" key="1">
    <source>
        <dbReference type="SAM" id="Phobius"/>
    </source>
</evidence>
<protein>
    <recommendedName>
        <fullName evidence="4">NfeD-like C-terminal domain-containing protein</fullName>
    </recommendedName>
</protein>
<keyword evidence="3" id="KW-1185">Reference proteome</keyword>
<reference evidence="2 3" key="1">
    <citation type="submission" date="2017-03" db="EMBL/GenBank/DDBJ databases">
        <authorList>
            <person name="Afonso C.L."/>
            <person name="Miller P.J."/>
            <person name="Scott M.A."/>
            <person name="Spackman E."/>
            <person name="Goraichik I."/>
            <person name="Dimitrov K.M."/>
            <person name="Suarez D.L."/>
            <person name="Swayne D.E."/>
        </authorList>
    </citation>
    <scope>NUCLEOTIDE SEQUENCE [LARGE SCALE GENOMIC DNA]</scope>
    <source>
        <strain evidence="2 3">CECT 7680</strain>
    </source>
</reference>
<keyword evidence="1" id="KW-1133">Transmembrane helix</keyword>
<sequence length="94" mass="10159">MWETWWLWMAAGLVLAILEVLAPGFILLGFAIGAALVGLVFLLPGAASAAMAASLPLTLVVFALLSGLAWWLLRRIFGAGHGQVKIWERDINED</sequence>
<name>A0A1Y5T8K4_9RHOB</name>
<feature type="transmembrane region" description="Helical" evidence="1">
    <location>
        <begin position="27"/>
        <end position="47"/>
    </location>
</feature>
<gene>
    <name evidence="2" type="ORF">PSA7680_03041</name>
</gene>
<feature type="transmembrane region" description="Helical" evidence="1">
    <location>
        <begin position="53"/>
        <end position="73"/>
    </location>
</feature>
<dbReference type="AlphaFoldDB" id="A0A1Y5T8K4"/>